<evidence type="ECO:0000313" key="2">
    <source>
        <dbReference type="EMBL" id="KAL1266359.1"/>
    </source>
</evidence>
<accession>A0ABR3MP05</accession>
<organism evidence="2 3">
    <name type="scientific">Cirrhinus molitorella</name>
    <name type="common">mud carp</name>
    <dbReference type="NCBI Taxonomy" id="172907"/>
    <lineage>
        <taxon>Eukaryota</taxon>
        <taxon>Metazoa</taxon>
        <taxon>Chordata</taxon>
        <taxon>Craniata</taxon>
        <taxon>Vertebrata</taxon>
        <taxon>Euteleostomi</taxon>
        <taxon>Actinopterygii</taxon>
        <taxon>Neopterygii</taxon>
        <taxon>Teleostei</taxon>
        <taxon>Ostariophysi</taxon>
        <taxon>Cypriniformes</taxon>
        <taxon>Cyprinidae</taxon>
        <taxon>Labeoninae</taxon>
        <taxon>Labeonini</taxon>
        <taxon>Cirrhinus</taxon>
    </lineage>
</organism>
<protein>
    <submittedName>
        <fullName evidence="2">Uncharacterized protein</fullName>
    </submittedName>
</protein>
<evidence type="ECO:0000256" key="1">
    <source>
        <dbReference type="SAM" id="MobiDB-lite"/>
    </source>
</evidence>
<sequence length="71" mass="7700">MKRGREGGRETEGRAGGGGSALAAESAARWHSVTPRERERVSQMAQVQVQRRPGQVSGPEENERITKSAQV</sequence>
<name>A0ABR3MP05_9TELE</name>
<dbReference type="Proteomes" id="UP001558613">
    <property type="component" value="Unassembled WGS sequence"/>
</dbReference>
<evidence type="ECO:0000313" key="3">
    <source>
        <dbReference type="Proteomes" id="UP001558613"/>
    </source>
</evidence>
<feature type="compositionally biased region" description="Basic and acidic residues" evidence="1">
    <location>
        <begin position="61"/>
        <end position="71"/>
    </location>
</feature>
<comment type="caution">
    <text evidence="2">The sequence shown here is derived from an EMBL/GenBank/DDBJ whole genome shotgun (WGS) entry which is preliminary data.</text>
</comment>
<reference evidence="2 3" key="1">
    <citation type="submission" date="2023-09" db="EMBL/GenBank/DDBJ databases">
        <authorList>
            <person name="Wang M."/>
        </authorList>
    </citation>
    <scope>NUCLEOTIDE SEQUENCE [LARGE SCALE GENOMIC DNA]</scope>
    <source>
        <strain evidence="2">GT-2023</strain>
        <tissue evidence="2">Liver</tissue>
    </source>
</reference>
<feature type="region of interest" description="Disordered" evidence="1">
    <location>
        <begin position="1"/>
        <end position="71"/>
    </location>
</feature>
<feature type="compositionally biased region" description="Basic and acidic residues" evidence="1">
    <location>
        <begin position="1"/>
        <end position="13"/>
    </location>
</feature>
<keyword evidence="3" id="KW-1185">Reference proteome</keyword>
<gene>
    <name evidence="2" type="ORF">QQF64_002034</name>
</gene>
<proteinExistence type="predicted"/>
<dbReference type="EMBL" id="JAYMGO010000010">
    <property type="protein sequence ID" value="KAL1266359.1"/>
    <property type="molecule type" value="Genomic_DNA"/>
</dbReference>